<gene>
    <name evidence="4" type="ORF">IDH44_12725</name>
</gene>
<feature type="compositionally biased region" description="Low complexity" evidence="2">
    <location>
        <begin position="437"/>
        <end position="447"/>
    </location>
</feature>
<feature type="domain" description="FecR protein" evidence="3">
    <location>
        <begin position="70"/>
        <end position="170"/>
    </location>
</feature>
<feature type="region of interest" description="Disordered" evidence="2">
    <location>
        <begin position="326"/>
        <end position="447"/>
    </location>
</feature>
<protein>
    <submittedName>
        <fullName evidence="4">FecR domain-containing protein</fullName>
    </submittedName>
</protein>
<name>A0A927GS96_9BACL</name>
<dbReference type="Proteomes" id="UP000621560">
    <property type="component" value="Unassembled WGS sequence"/>
</dbReference>
<dbReference type="Gene3D" id="2.60.120.1440">
    <property type="match status" value="1"/>
</dbReference>
<dbReference type="PANTHER" id="PTHR38731">
    <property type="entry name" value="LIPL45-RELATED LIPOPROTEIN-RELATED"/>
    <property type="match status" value="1"/>
</dbReference>
<evidence type="ECO:0000256" key="2">
    <source>
        <dbReference type="SAM" id="MobiDB-lite"/>
    </source>
</evidence>
<sequence>MRMQGKRIWSICLIVALLGGVLPFISEKQAAAAVSRVAVVKELKGTVQVKKSGGSKAFKAFVNMSLGEGDVITTAKGASVRLELASAKADQDEVTIGENAQVDFTKLSDDKGTKSKMKVWAGSLWVKVKSISNASDTFEVETPTSIMGVRGTQFMISYDPATGYSSLFAGSGILTTAPKSGKEREQHNDPVMVYPAQQILLPPSEETDEEPLVSIVDLEELIRRASPGIIEQMLRNANEIEAENEALLKELLQGGSSLEQITSKIPNLDDYKGNLDQLLANIAKAALQGDKLSKAQLDQLLEEINASRPQAKKIDPEQAEAFKLTKEQQAERERVKKKQEAAEKSKRSKEEQLAEQMKSIIDKIKQNKEQQKKQNEAKLEERQKQAEQRMLEQMTPAERAKFEADKERLAREANAAQPMTPGGNTGGGSNPDPDPEPTASPTATLTTTDPVWDISEEEQSVRIALALTGMDDASIAGFQAKLSFDRQYVAFDETAFVSDAPTYRSGFPGFVVEPQGTTVAGANSTDHYRVDGKAGTIFYAAVKYQGGSVEIADGKVIAAFPFAAQTTGMTAGETYEAAFVLEELIAVDEAGEPVAEVELAGPLVVTLRYMPSTS</sequence>
<organism evidence="4 5">
    <name type="scientific">Paenibacillus sabuli</name>
    <dbReference type="NCBI Taxonomy" id="2772509"/>
    <lineage>
        <taxon>Bacteria</taxon>
        <taxon>Bacillati</taxon>
        <taxon>Bacillota</taxon>
        <taxon>Bacilli</taxon>
        <taxon>Bacillales</taxon>
        <taxon>Paenibacillaceae</taxon>
        <taxon>Paenibacillus</taxon>
    </lineage>
</organism>
<accession>A0A927GS96</accession>
<dbReference type="InterPro" id="IPR006860">
    <property type="entry name" value="FecR"/>
</dbReference>
<reference evidence="4" key="1">
    <citation type="submission" date="2020-09" db="EMBL/GenBank/DDBJ databases">
        <title>A novel bacterium of genus Paenibacillus, isolated from South China Sea.</title>
        <authorList>
            <person name="Huang H."/>
            <person name="Mo K."/>
            <person name="Hu Y."/>
        </authorList>
    </citation>
    <scope>NUCLEOTIDE SEQUENCE</scope>
    <source>
        <strain evidence="4">IB182496</strain>
    </source>
</reference>
<dbReference type="AlphaFoldDB" id="A0A927GS96"/>
<evidence type="ECO:0000313" key="5">
    <source>
        <dbReference type="Proteomes" id="UP000621560"/>
    </source>
</evidence>
<evidence type="ECO:0000259" key="3">
    <source>
        <dbReference type="Pfam" id="PF04773"/>
    </source>
</evidence>
<feature type="compositionally biased region" description="Basic and acidic residues" evidence="2">
    <location>
        <begin position="360"/>
        <end position="390"/>
    </location>
</feature>
<dbReference type="PANTHER" id="PTHR38731:SF1">
    <property type="entry name" value="FECR PROTEIN DOMAIN-CONTAINING PROTEIN"/>
    <property type="match status" value="1"/>
</dbReference>
<proteinExistence type="predicted"/>
<keyword evidence="5" id="KW-1185">Reference proteome</keyword>
<evidence type="ECO:0000256" key="1">
    <source>
        <dbReference type="SAM" id="Coils"/>
    </source>
</evidence>
<dbReference type="Pfam" id="PF04773">
    <property type="entry name" value="FecR"/>
    <property type="match status" value="1"/>
</dbReference>
<dbReference type="EMBL" id="JACXIZ010000020">
    <property type="protein sequence ID" value="MBD2846061.1"/>
    <property type="molecule type" value="Genomic_DNA"/>
</dbReference>
<evidence type="ECO:0000313" key="4">
    <source>
        <dbReference type="EMBL" id="MBD2846061.1"/>
    </source>
</evidence>
<dbReference type="RefSeq" id="WP_190918175.1">
    <property type="nucleotide sequence ID" value="NZ_JACXIZ010000020.1"/>
</dbReference>
<feature type="compositionally biased region" description="Basic and acidic residues" evidence="2">
    <location>
        <begin position="326"/>
        <end position="352"/>
    </location>
</feature>
<feature type="compositionally biased region" description="Basic and acidic residues" evidence="2">
    <location>
        <begin position="398"/>
        <end position="411"/>
    </location>
</feature>
<comment type="caution">
    <text evidence="4">The sequence shown here is derived from an EMBL/GenBank/DDBJ whole genome shotgun (WGS) entry which is preliminary data.</text>
</comment>
<keyword evidence="1" id="KW-0175">Coiled coil</keyword>
<feature type="coiled-coil region" evidence="1">
    <location>
        <begin position="230"/>
        <end position="288"/>
    </location>
</feature>